<proteinExistence type="predicted"/>
<reference evidence="2" key="2">
    <citation type="submission" date="2025-09" db="UniProtKB">
        <authorList>
            <consortium name="Ensembl"/>
        </authorList>
    </citation>
    <scope>IDENTIFICATION</scope>
</reference>
<reference evidence="2" key="1">
    <citation type="submission" date="2025-08" db="UniProtKB">
        <authorList>
            <consortium name="Ensembl"/>
        </authorList>
    </citation>
    <scope>IDENTIFICATION</scope>
</reference>
<dbReference type="OMA" id="SYRAICA"/>
<dbReference type="Ensembl" id="ENSSSUT00005036625.1">
    <property type="protein sequence ID" value="ENSSSUP00005032105.1"/>
    <property type="gene ID" value="ENSSSUG00005020703.1"/>
</dbReference>
<name>A0A673VF93_SURSU</name>
<feature type="region of interest" description="Disordered" evidence="1">
    <location>
        <begin position="1"/>
        <end position="24"/>
    </location>
</feature>
<evidence type="ECO:0000313" key="2">
    <source>
        <dbReference type="Ensembl" id="ENSSSUP00005032105.1"/>
    </source>
</evidence>
<sequence length="82" mass="9694">MLISRRRCLSQDTRRGRSLTQRKRNKRLQSAAMLSRNLWTCKFCQKSKLLLSYRAICALCFLSQMGFTHKVMLSSFYKVLNN</sequence>
<dbReference type="AlphaFoldDB" id="A0A673VF93"/>
<protein>
    <submittedName>
        <fullName evidence="2">Uncharacterized protein</fullName>
    </submittedName>
</protein>
<accession>A0A673VF93</accession>
<evidence type="ECO:0000256" key="1">
    <source>
        <dbReference type="SAM" id="MobiDB-lite"/>
    </source>
</evidence>
<organism evidence="2 3">
    <name type="scientific">Suricata suricatta</name>
    <name type="common">Meerkat</name>
    <dbReference type="NCBI Taxonomy" id="37032"/>
    <lineage>
        <taxon>Eukaryota</taxon>
        <taxon>Metazoa</taxon>
        <taxon>Chordata</taxon>
        <taxon>Craniata</taxon>
        <taxon>Vertebrata</taxon>
        <taxon>Euteleostomi</taxon>
        <taxon>Mammalia</taxon>
        <taxon>Eutheria</taxon>
        <taxon>Laurasiatheria</taxon>
        <taxon>Carnivora</taxon>
        <taxon>Feliformia</taxon>
        <taxon>Herpestidae</taxon>
        <taxon>Suricata</taxon>
    </lineage>
</organism>
<evidence type="ECO:0000313" key="3">
    <source>
        <dbReference type="Proteomes" id="UP000472268"/>
    </source>
</evidence>
<dbReference type="Proteomes" id="UP000472268">
    <property type="component" value="Unplaced"/>
</dbReference>
<keyword evidence="3" id="KW-1185">Reference proteome</keyword>